<dbReference type="AlphaFoldDB" id="A0A1X7KPR3"/>
<sequence>MLINKSIPSLFNGVSQQPPTLRHDTQAELSENAYPSIAIGLRKRPPLSYLALLSRAVISNAAVHIINRSVNERYVVFATSGGIQVFSLLDGTSRTVAFPNGTGYLASASPSTDFGFVTVADYTFILNRSVTVTQGSASALNPANVAYFSVTLAEPNMAYNITIDGQTGSYSTGDTADDSQVIASKLVDALALAIPTGYTFSVLPSTSIVKVVKSTGSITQSACSDGYANTAMLDMTKAVTTFSKLPPTFEQGYTLHISGDPTGGTSDYYVQWGGSSWVETTAPGTVNTLTPETLPWKLVRQADGTFQFSPVDWAPRRVGDDSSNPAPSFVNRTIADIFYYRGRLGFLADENVCMSRSGEYYNFWAKSATAVLDTDPIDTNVGTNKVSILKFAVPFDKSLLLFSDQTQFQLTGGQELMSPKTVKADVATEFDSGTAARPVGIGQAVYFGVTVGQHTGIREYYVDATTLTNDATDVTAHVPTYLPANLFSLTASSSEDVLFALCRDEPNVVYVYKFFWSGNTKQQSAWFKFVFDSGTTVLGAEFINNKCYFILNRADGTYLETMDLQPDLSDAGIGFIVHLDHRVYISGTYDATKGVTTFALPYALQSTGYTMVAGPAFTGKVGKRIPFTVTGAYSVTAQGNWSAGPVFFGQDYVERYVFSQQYAKDQNQVAMTNGKLKLRRFYIDYTDSGYFRVEVQPKARDTYTYVFSGHTLGTGSSTLGVPSIESGTFKFPVMTANEGVRIEVINDTYMPSTLQSAGWDGEFVTFGRRM</sequence>
<dbReference type="RefSeq" id="WP_085483814.1">
    <property type="nucleotide sequence ID" value="NZ_FXAT01000004.1"/>
</dbReference>
<dbReference type="Proteomes" id="UP000193228">
    <property type="component" value="Unassembled WGS sequence"/>
</dbReference>
<dbReference type="Pfam" id="PF25675">
    <property type="entry name" value="Phage_nozzle"/>
    <property type="match status" value="1"/>
</dbReference>
<dbReference type="InterPro" id="IPR058003">
    <property type="entry name" value="Phage_gp12"/>
</dbReference>
<proteinExistence type="predicted"/>
<evidence type="ECO:0000313" key="1">
    <source>
        <dbReference type="EMBL" id="SMG43226.1"/>
    </source>
</evidence>
<dbReference type="OrthoDB" id="5465414at2"/>
<protein>
    <recommendedName>
        <fullName evidence="3">Tail tubular protein B</fullName>
    </recommendedName>
</protein>
<dbReference type="STRING" id="1515439.SAMN06265784_104144"/>
<evidence type="ECO:0000313" key="2">
    <source>
        <dbReference type="Proteomes" id="UP000193228"/>
    </source>
</evidence>
<organism evidence="1 2">
    <name type="scientific">Paraburkholderia susongensis</name>
    <dbReference type="NCBI Taxonomy" id="1515439"/>
    <lineage>
        <taxon>Bacteria</taxon>
        <taxon>Pseudomonadati</taxon>
        <taxon>Pseudomonadota</taxon>
        <taxon>Betaproteobacteria</taxon>
        <taxon>Burkholderiales</taxon>
        <taxon>Burkholderiaceae</taxon>
        <taxon>Paraburkholderia</taxon>
    </lineage>
</organism>
<keyword evidence="2" id="KW-1185">Reference proteome</keyword>
<name>A0A1X7KPR3_9BURK</name>
<reference evidence="2" key="1">
    <citation type="submission" date="2017-04" db="EMBL/GenBank/DDBJ databases">
        <authorList>
            <person name="Varghese N."/>
            <person name="Submissions S."/>
        </authorList>
    </citation>
    <scope>NUCLEOTIDE SEQUENCE [LARGE SCALE GENOMIC DNA]</scope>
    <source>
        <strain evidence="2">LMG 29540</strain>
    </source>
</reference>
<dbReference type="EMBL" id="FXAT01000004">
    <property type="protein sequence ID" value="SMG43226.1"/>
    <property type="molecule type" value="Genomic_DNA"/>
</dbReference>
<gene>
    <name evidence="1" type="ORF">SAMN06265784_104144</name>
</gene>
<evidence type="ECO:0008006" key="3">
    <source>
        <dbReference type="Google" id="ProtNLM"/>
    </source>
</evidence>
<accession>A0A1X7KPR3</accession>